<evidence type="ECO:0000313" key="7">
    <source>
        <dbReference type="EMBL" id="GLD54489.1"/>
    </source>
</evidence>
<dbReference type="SMART" id="SM00360">
    <property type="entry name" value="RRM"/>
    <property type="match status" value="1"/>
</dbReference>
<feature type="compositionally biased region" description="Low complexity" evidence="4">
    <location>
        <begin position="865"/>
        <end position="875"/>
    </location>
</feature>
<feature type="compositionally biased region" description="Polar residues" evidence="4">
    <location>
        <begin position="267"/>
        <end position="278"/>
    </location>
</feature>
<name>A0AAD3MIM1_LATJO</name>
<dbReference type="SUPFAM" id="SSF46785">
    <property type="entry name" value="Winged helix' DNA-binding domain"/>
    <property type="match status" value="1"/>
</dbReference>
<feature type="region of interest" description="Disordered" evidence="4">
    <location>
        <begin position="1442"/>
        <end position="1688"/>
    </location>
</feature>
<dbReference type="Proteomes" id="UP001279410">
    <property type="component" value="Unassembled WGS sequence"/>
</dbReference>
<feature type="compositionally biased region" description="Polar residues" evidence="4">
    <location>
        <begin position="330"/>
        <end position="356"/>
    </location>
</feature>
<keyword evidence="1" id="KW-0597">Phosphoprotein</keyword>
<dbReference type="PANTHER" id="PTHR22792">
    <property type="entry name" value="LUPUS LA PROTEIN-RELATED"/>
    <property type="match status" value="1"/>
</dbReference>
<evidence type="ECO:0000256" key="3">
    <source>
        <dbReference type="PROSITE-ProRule" id="PRU00332"/>
    </source>
</evidence>
<dbReference type="GO" id="GO:0003730">
    <property type="term" value="F:mRNA 3'-UTR binding"/>
    <property type="evidence" value="ECO:0007669"/>
    <property type="project" value="TreeGrafter"/>
</dbReference>
<feature type="compositionally biased region" description="Polar residues" evidence="4">
    <location>
        <begin position="1594"/>
        <end position="1636"/>
    </location>
</feature>
<dbReference type="Gene3D" id="3.30.70.330">
    <property type="match status" value="1"/>
</dbReference>
<dbReference type="InterPro" id="IPR045180">
    <property type="entry name" value="La_dom_prot"/>
</dbReference>
<feature type="region of interest" description="Disordered" evidence="4">
    <location>
        <begin position="699"/>
        <end position="827"/>
    </location>
</feature>
<dbReference type="InterPro" id="IPR006630">
    <property type="entry name" value="La_HTH"/>
</dbReference>
<dbReference type="Pfam" id="PF05383">
    <property type="entry name" value="La"/>
    <property type="match status" value="1"/>
</dbReference>
<dbReference type="EMBL" id="BRZM01000020">
    <property type="protein sequence ID" value="GLD54489.1"/>
    <property type="molecule type" value="Genomic_DNA"/>
</dbReference>
<feature type="domain" description="RRM" evidence="5">
    <location>
        <begin position="1286"/>
        <end position="1361"/>
    </location>
</feature>
<feature type="region of interest" description="Disordered" evidence="4">
    <location>
        <begin position="85"/>
        <end position="105"/>
    </location>
</feature>
<dbReference type="PROSITE" id="PS50102">
    <property type="entry name" value="RRM"/>
    <property type="match status" value="1"/>
</dbReference>
<dbReference type="GO" id="GO:0045727">
    <property type="term" value="P:positive regulation of translation"/>
    <property type="evidence" value="ECO:0007669"/>
    <property type="project" value="TreeGrafter"/>
</dbReference>
<gene>
    <name evidence="7" type="ORF">AKAME5_000709500</name>
</gene>
<feature type="compositionally biased region" description="Polar residues" evidence="4">
    <location>
        <begin position="1458"/>
        <end position="1488"/>
    </location>
</feature>
<organism evidence="7 8">
    <name type="scientific">Lates japonicus</name>
    <name type="common">Japanese lates</name>
    <dbReference type="NCBI Taxonomy" id="270547"/>
    <lineage>
        <taxon>Eukaryota</taxon>
        <taxon>Metazoa</taxon>
        <taxon>Chordata</taxon>
        <taxon>Craniata</taxon>
        <taxon>Vertebrata</taxon>
        <taxon>Euteleostomi</taxon>
        <taxon>Actinopterygii</taxon>
        <taxon>Neopterygii</taxon>
        <taxon>Teleostei</taxon>
        <taxon>Neoteleostei</taxon>
        <taxon>Acanthomorphata</taxon>
        <taxon>Carangaria</taxon>
        <taxon>Carangaria incertae sedis</taxon>
        <taxon>Centropomidae</taxon>
        <taxon>Lates</taxon>
    </lineage>
</organism>
<feature type="region of interest" description="Disordered" evidence="4">
    <location>
        <begin position="1"/>
        <end position="27"/>
    </location>
</feature>
<feature type="region of interest" description="Disordered" evidence="4">
    <location>
        <begin position="921"/>
        <end position="947"/>
    </location>
</feature>
<feature type="compositionally biased region" description="Basic residues" evidence="4">
    <location>
        <begin position="1448"/>
        <end position="1457"/>
    </location>
</feature>
<evidence type="ECO:0000313" key="8">
    <source>
        <dbReference type="Proteomes" id="UP001279410"/>
    </source>
</evidence>
<feature type="compositionally biased region" description="Basic and acidic residues" evidence="4">
    <location>
        <begin position="1531"/>
        <end position="1540"/>
    </location>
</feature>
<dbReference type="SMART" id="SM00715">
    <property type="entry name" value="LA"/>
    <property type="match status" value="1"/>
</dbReference>
<dbReference type="SUPFAM" id="SSF54928">
    <property type="entry name" value="RNA-binding domain, RBD"/>
    <property type="match status" value="1"/>
</dbReference>
<feature type="compositionally biased region" description="Polar residues" evidence="4">
    <location>
        <begin position="936"/>
        <end position="946"/>
    </location>
</feature>
<evidence type="ECO:0000256" key="1">
    <source>
        <dbReference type="ARBA" id="ARBA00022553"/>
    </source>
</evidence>
<feature type="region of interest" description="Disordered" evidence="4">
    <location>
        <begin position="860"/>
        <end position="884"/>
    </location>
</feature>
<feature type="compositionally biased region" description="Basic and acidic residues" evidence="4">
    <location>
        <begin position="93"/>
        <end position="103"/>
    </location>
</feature>
<accession>A0AAD3MIM1</accession>
<dbReference type="PROSITE" id="PS50961">
    <property type="entry name" value="HTH_LA"/>
    <property type="match status" value="1"/>
</dbReference>
<feature type="compositionally biased region" description="Basic and acidic residues" evidence="4">
    <location>
        <begin position="659"/>
        <end position="679"/>
    </location>
</feature>
<proteinExistence type="predicted"/>
<dbReference type="InterPro" id="IPR036390">
    <property type="entry name" value="WH_DNA-bd_sf"/>
</dbReference>
<dbReference type="InterPro" id="IPR000504">
    <property type="entry name" value="RRM_dom"/>
</dbReference>
<reference evidence="7" key="1">
    <citation type="submission" date="2022-08" db="EMBL/GenBank/DDBJ databases">
        <title>Genome sequencing of akame (Lates japonicus).</title>
        <authorList>
            <person name="Hashiguchi Y."/>
            <person name="Takahashi H."/>
        </authorList>
    </citation>
    <scope>NUCLEOTIDE SEQUENCE</scope>
    <source>
        <strain evidence="7">Kochi</strain>
    </source>
</reference>
<feature type="compositionally biased region" description="Basic and acidic residues" evidence="4">
    <location>
        <begin position="699"/>
        <end position="718"/>
    </location>
</feature>
<feature type="compositionally biased region" description="Pro residues" evidence="4">
    <location>
        <begin position="1551"/>
        <end position="1561"/>
    </location>
</feature>
<feature type="region of interest" description="Disordered" evidence="4">
    <location>
        <begin position="175"/>
        <end position="228"/>
    </location>
</feature>
<dbReference type="InterPro" id="IPR058699">
    <property type="entry name" value="RRM_LARP4/4B"/>
</dbReference>
<dbReference type="InterPro" id="IPR036388">
    <property type="entry name" value="WH-like_DNA-bd_sf"/>
</dbReference>
<evidence type="ECO:0000256" key="2">
    <source>
        <dbReference type="ARBA" id="ARBA00022884"/>
    </source>
</evidence>
<evidence type="ECO:0000256" key="4">
    <source>
        <dbReference type="SAM" id="MobiDB-lite"/>
    </source>
</evidence>
<keyword evidence="8" id="KW-1185">Reference proteome</keyword>
<feature type="compositionally biased region" description="Polar residues" evidence="4">
    <location>
        <begin position="500"/>
        <end position="525"/>
    </location>
</feature>
<sequence length="1688" mass="182489">MGCCFSKELNPGQQNERSSLLQSPLHDGLSEVTEQVRQHAAAVAQHVSLEEEETCVPNGPAQRKPLEDERHPELDSKVCTKVAVASRDSTTASERDLKPASTDEEKEAIIITTSTHIHTNTDTEAGVAHTAGPSCEPAPYMEVPTQSPVRQKILENATLKASWFNQLPEEQKWHKPVSSWSAPARLASADRPGNATESEVSGDQPPPIGACQGTQPVSPEAEHKDEEGEEVCVVTTLCQGFETRTQSFYSICSIDADDLEHDHDHSQSQTAGATQSLHTAEAETAALPCTLESPLPSQSHTDASTVSDQTHVTESKMTSQSHDEEAASALSHTAEQSSAILSHTHSSTSVSAEQTTSPPPVASPLLVDPVSDPLPPPSSQRNDEDPQASVSHGPQPEDLNCQTAAKDTDESKADMSSVCVESEIVKGPEEITVTEECVCGQSVCSEEQSVHLEDHSAAEGVLNATEETVADFQERELDQSVDSELNPLDDHLHESDLTETHIQSSQPATESPELDTSSQSPTSSTLDLKLLHKEESDALPLCGGHAEVDNSSLQSQPIPVSIYKSHSEEGDVVYSSTAGTTLTEVSSVSTISALSSLPIELTAFSCHTNLTPSSDLTKTTSPQCDSITSDKLDVNSNDPTFDLSSVKPSTQDAEESELSDSRFDRCDKQMDGSDVKTEGEPVSGSDELFHDVLMSGDDRQAAKKTNPEFHHSSKHLEGGDVTDDLTETGQNTSHLETSDEKCDVHGDNSVAVNTGITLQDPEDLESSIKDSSLSPPTQPPPTENTLPVITPSTPPPPSSSSPCLSLEQGEQSFSAATVSESSQIPMKVNPPEKVSVCECGEAVAQVTQFYPVSMPVEHKSAGALQQQSHSPQPSSEPTEICTSDVCSDSVNPQADVSLQHDAADSLPQAGDSPNEIHLEGSSEVKLSEEELPAETPSISAAETPSESVEVHADNSVCDTHEIPNDFSCQDDRSVITVDPGQIDVYASTPSYEIHFLGQELPSAADEGEREGGMREMVSELLGEDADSSVCRLYPHPWIKLGLEPSCEGWAQGASETQPSQDESKLGTDAEQIPALVSELQPSMALLGAYPYSTVMPQGSCVWDWHTDCTQSEPVAAPSLNPDAEVWTNHNFNITGTAYPQAQQPWLQFSNNLTNHEGYVPEFQLENMGLVEAVADPSALEYQTLTAEVPVVNGESSDPPVTVSDEIREELRTVLESCLTREHLGSDLYLKSQMDSDQYVSIATLASLDKIKNLTADLDLISDILKSLPLVQVAPCGQKVRPRQSRCVVILREIPDTTPREEVEALFDGENLPKFLSCEFVSNDNWFVTFKSEADAQQAYKYLREEVRVFQGKPLMVRIKAKTMAGTTYAPKNGYRPAQLDQCGNHYGSYFPPTTYQQPCPTHMPTQPLYDFTNEMWASAASGYQKCAESPSLNDFMNGFTAASNFKPHNPHRPRRGSRWSNSGDRWQVNQNDSSLSTEQVSGERSSSPMKPGRGRSRGNMRRQSRGGRTEPNKQEVSLTSERGRRGNFSQRRRENPRSWEKSAGNSRNPPSQSPPRQPSPPLELGLTSFPPLPPANTAIATVPAANGNIKGPVKSSSPCASPTVSQEPQPVSQQNVEESAETTSEAKPAQLTQEPVTESKKPSYAEICQRASTNEPAPPADHAPSEAEHILTYPGQHSEPSSVTTAIR</sequence>
<feature type="region of interest" description="Disordered" evidence="4">
    <location>
        <begin position="498"/>
        <end position="525"/>
    </location>
</feature>
<evidence type="ECO:0000259" key="5">
    <source>
        <dbReference type="PROSITE" id="PS50102"/>
    </source>
</evidence>
<dbReference type="Pfam" id="PF26088">
    <property type="entry name" value="RRM_LARP4"/>
    <property type="match status" value="1"/>
</dbReference>
<feature type="compositionally biased region" description="Polar residues" evidence="4">
    <location>
        <begin position="295"/>
        <end position="320"/>
    </location>
</feature>
<dbReference type="InterPro" id="IPR012677">
    <property type="entry name" value="Nucleotide-bd_a/b_plait_sf"/>
</dbReference>
<feature type="compositionally biased region" description="Polar residues" evidence="4">
    <location>
        <begin position="1678"/>
        <end position="1688"/>
    </location>
</feature>
<evidence type="ECO:0000259" key="6">
    <source>
        <dbReference type="PROSITE" id="PS50961"/>
    </source>
</evidence>
<feature type="compositionally biased region" description="Polar residues" evidence="4">
    <location>
        <begin position="611"/>
        <end position="627"/>
    </location>
</feature>
<feature type="compositionally biased region" description="Polar residues" evidence="4">
    <location>
        <begin position="634"/>
        <end position="651"/>
    </location>
</feature>
<protein>
    <recommendedName>
        <fullName evidence="9">HTH La-type RNA-binding domain-containing protein</fullName>
    </recommendedName>
</protein>
<dbReference type="InterPro" id="IPR035979">
    <property type="entry name" value="RBD_domain_sf"/>
</dbReference>
<feature type="domain" description="HTH La-type RNA-binding" evidence="6">
    <location>
        <begin position="1200"/>
        <end position="1289"/>
    </location>
</feature>
<feature type="region of interest" description="Disordered" evidence="4">
    <location>
        <begin position="1048"/>
        <end position="1068"/>
    </location>
</feature>
<dbReference type="GO" id="GO:0010494">
    <property type="term" value="C:cytoplasmic stress granule"/>
    <property type="evidence" value="ECO:0007669"/>
    <property type="project" value="TreeGrafter"/>
</dbReference>
<feature type="region of interest" description="Disordered" evidence="4">
    <location>
        <begin position="43"/>
        <end position="73"/>
    </location>
</feature>
<feature type="compositionally biased region" description="Basic and acidic residues" evidence="4">
    <location>
        <begin position="736"/>
        <end position="746"/>
    </location>
</feature>
<feature type="region of interest" description="Disordered" evidence="4">
    <location>
        <begin position="611"/>
        <end position="686"/>
    </location>
</feature>
<dbReference type="PANTHER" id="PTHR22792:SF43">
    <property type="entry name" value="LA-RELATED PROTEIN 4B"/>
    <property type="match status" value="1"/>
</dbReference>
<feature type="region of interest" description="Disordered" evidence="4">
    <location>
        <begin position="261"/>
        <end position="416"/>
    </location>
</feature>
<feature type="compositionally biased region" description="Basic residues" evidence="4">
    <location>
        <begin position="1492"/>
        <end position="1505"/>
    </location>
</feature>
<comment type="caution">
    <text evidence="7">The sequence shown here is derived from an EMBL/GenBank/DDBJ whole genome shotgun (WGS) entry which is preliminary data.</text>
</comment>
<evidence type="ECO:0008006" key="9">
    <source>
        <dbReference type="Google" id="ProtNLM"/>
    </source>
</evidence>
<feature type="compositionally biased region" description="Polar residues" evidence="4">
    <location>
        <begin position="808"/>
        <end position="824"/>
    </location>
</feature>
<dbReference type="Gene3D" id="1.10.10.10">
    <property type="entry name" value="Winged helix-like DNA-binding domain superfamily/Winged helix DNA-binding domain"/>
    <property type="match status" value="1"/>
</dbReference>
<feature type="compositionally biased region" description="Polar residues" evidence="4">
    <location>
        <begin position="11"/>
        <end position="22"/>
    </location>
</feature>
<keyword evidence="2 3" id="KW-0694">RNA-binding</keyword>
<dbReference type="GO" id="GO:0005829">
    <property type="term" value="C:cytosol"/>
    <property type="evidence" value="ECO:0007669"/>
    <property type="project" value="TreeGrafter"/>
</dbReference>
<feature type="compositionally biased region" description="Basic and acidic residues" evidence="4">
    <location>
        <begin position="64"/>
        <end position="73"/>
    </location>
</feature>